<gene>
    <name evidence="1" type="ORF">UFOVP306_63</name>
</gene>
<reference evidence="1" key="1">
    <citation type="submission" date="2020-04" db="EMBL/GenBank/DDBJ databases">
        <authorList>
            <person name="Chiriac C."/>
            <person name="Salcher M."/>
            <person name="Ghai R."/>
            <person name="Kavagutti S V."/>
        </authorList>
    </citation>
    <scope>NUCLEOTIDE SEQUENCE</scope>
</reference>
<sequence>MASAINGVGFYGRYCLQTLGVAMNYIELAKQVGAVQNVLAMGRHDGVLFTETELEKFAALVEAAARADEREECAKLCDNQTEELYASRDTVDCAERLTNEIRARGRA</sequence>
<dbReference type="EMBL" id="LR796317">
    <property type="protein sequence ID" value="CAB4136707.1"/>
    <property type="molecule type" value="Genomic_DNA"/>
</dbReference>
<protein>
    <submittedName>
        <fullName evidence="1">Uncharacterized protein</fullName>
    </submittedName>
</protein>
<name>A0A6J5LUI5_9CAUD</name>
<organism evidence="1">
    <name type="scientific">uncultured Caudovirales phage</name>
    <dbReference type="NCBI Taxonomy" id="2100421"/>
    <lineage>
        <taxon>Viruses</taxon>
        <taxon>Duplodnaviria</taxon>
        <taxon>Heunggongvirae</taxon>
        <taxon>Uroviricota</taxon>
        <taxon>Caudoviricetes</taxon>
        <taxon>Peduoviridae</taxon>
        <taxon>Maltschvirus</taxon>
        <taxon>Maltschvirus maltsch</taxon>
    </lineage>
</organism>
<accession>A0A6J5LUI5</accession>
<evidence type="ECO:0000313" key="1">
    <source>
        <dbReference type="EMBL" id="CAB4136707.1"/>
    </source>
</evidence>
<proteinExistence type="predicted"/>